<comment type="caution">
    <text evidence="1">The sequence shown here is derived from an EMBL/GenBank/DDBJ whole genome shotgun (WGS) entry which is preliminary data.</text>
</comment>
<evidence type="ECO:0000313" key="1">
    <source>
        <dbReference type="EMBL" id="MPC29296.1"/>
    </source>
</evidence>
<reference evidence="1 2" key="1">
    <citation type="submission" date="2019-05" db="EMBL/GenBank/DDBJ databases">
        <title>Another draft genome of Portunus trituberculatus and its Hox gene families provides insights of decapod evolution.</title>
        <authorList>
            <person name="Jeong J.-H."/>
            <person name="Song I."/>
            <person name="Kim S."/>
            <person name="Choi T."/>
            <person name="Kim D."/>
            <person name="Ryu S."/>
            <person name="Kim W."/>
        </authorList>
    </citation>
    <scope>NUCLEOTIDE SEQUENCE [LARGE SCALE GENOMIC DNA]</scope>
    <source>
        <tissue evidence="1">Muscle</tissue>
    </source>
</reference>
<accession>A0A5B7E7W2</accession>
<protein>
    <submittedName>
        <fullName evidence="1">Uncharacterized protein</fullName>
    </submittedName>
</protein>
<organism evidence="1 2">
    <name type="scientific">Portunus trituberculatus</name>
    <name type="common">Swimming crab</name>
    <name type="synonym">Neptunus trituberculatus</name>
    <dbReference type="NCBI Taxonomy" id="210409"/>
    <lineage>
        <taxon>Eukaryota</taxon>
        <taxon>Metazoa</taxon>
        <taxon>Ecdysozoa</taxon>
        <taxon>Arthropoda</taxon>
        <taxon>Crustacea</taxon>
        <taxon>Multicrustacea</taxon>
        <taxon>Malacostraca</taxon>
        <taxon>Eumalacostraca</taxon>
        <taxon>Eucarida</taxon>
        <taxon>Decapoda</taxon>
        <taxon>Pleocyemata</taxon>
        <taxon>Brachyura</taxon>
        <taxon>Eubrachyura</taxon>
        <taxon>Portunoidea</taxon>
        <taxon>Portunidae</taxon>
        <taxon>Portuninae</taxon>
        <taxon>Portunus</taxon>
    </lineage>
</organism>
<dbReference type="Proteomes" id="UP000324222">
    <property type="component" value="Unassembled WGS sequence"/>
</dbReference>
<dbReference type="EMBL" id="VSRR010002047">
    <property type="protein sequence ID" value="MPC29296.1"/>
    <property type="molecule type" value="Genomic_DNA"/>
</dbReference>
<name>A0A5B7E7W2_PORTR</name>
<keyword evidence="2" id="KW-1185">Reference proteome</keyword>
<evidence type="ECO:0000313" key="2">
    <source>
        <dbReference type="Proteomes" id="UP000324222"/>
    </source>
</evidence>
<gene>
    <name evidence="1" type="ORF">E2C01_022522</name>
</gene>
<dbReference type="AlphaFoldDB" id="A0A5B7E7W2"/>
<sequence length="144" mass="15550">MSLIGVISVGGVQGLEGVVKAVEEEVGLSEEEQERKLQVLVLDTCRLYIPWPPASCSSVSAMPNSVSMTRCLFLAAAEEGMTLDLRMFMLFLLAVVSDSKSGRFSSKGVSTKSEDVLIKEAVMSDTEDTSWLGLSFRSSSLFSV</sequence>
<proteinExistence type="predicted"/>